<proteinExistence type="predicted"/>
<dbReference type="HOGENOM" id="CLU_3083256_0_0_10"/>
<evidence type="ECO:0000313" key="1">
    <source>
        <dbReference type="EMBL" id="ETD29295.1"/>
    </source>
</evidence>
<accession>V8CQK1</accession>
<organism evidence="1 2">
    <name type="scientific">Prevotella nigrescens CC14M</name>
    <dbReference type="NCBI Taxonomy" id="1073366"/>
    <lineage>
        <taxon>Bacteria</taxon>
        <taxon>Pseudomonadati</taxon>
        <taxon>Bacteroidota</taxon>
        <taxon>Bacteroidia</taxon>
        <taxon>Bacteroidales</taxon>
        <taxon>Prevotellaceae</taxon>
        <taxon>Prevotella</taxon>
    </lineage>
</organism>
<dbReference type="AlphaFoldDB" id="V8CQK1"/>
<keyword evidence="2" id="KW-1185">Reference proteome</keyword>
<name>V8CQK1_9BACT</name>
<dbReference type="EMBL" id="AZJH01000008">
    <property type="protein sequence ID" value="ETD29295.1"/>
    <property type="molecule type" value="Genomic_DNA"/>
</dbReference>
<gene>
    <name evidence="1" type="ORF">HMPREF1173_00682</name>
</gene>
<comment type="caution">
    <text evidence="1">The sequence shown here is derived from an EMBL/GenBank/DDBJ whole genome shotgun (WGS) entry which is preliminary data.</text>
</comment>
<sequence>MQYSFDTTFPGNTYGKGLKGIDLQSVGNIMDDQHQIVYPIIYDYAVSVTILR</sequence>
<protein>
    <submittedName>
        <fullName evidence="1">Uncharacterized protein</fullName>
    </submittedName>
</protein>
<dbReference type="Proteomes" id="UP000018727">
    <property type="component" value="Unassembled WGS sequence"/>
</dbReference>
<reference evidence="1 2" key="1">
    <citation type="submission" date="2013-10" db="EMBL/GenBank/DDBJ databases">
        <title>The Genome Sequence of Prevotella nigrescens CC14M.</title>
        <authorList>
            <consortium name="The Broad Institute Genomics Platform"/>
            <person name="Earl A."/>
            <person name="Allen-Vercoe E."/>
            <person name="Daigneault M."/>
            <person name="Young S.K."/>
            <person name="Zeng Q."/>
            <person name="Gargeya S."/>
            <person name="Fitzgerald M."/>
            <person name="Abouelleil A."/>
            <person name="Alvarado L."/>
            <person name="Chapman S.B."/>
            <person name="Gainer-Dewar J."/>
            <person name="Goldberg J."/>
            <person name="Griggs A."/>
            <person name="Gujja S."/>
            <person name="Hansen M."/>
            <person name="Howarth C."/>
            <person name="Imamovic A."/>
            <person name="Ireland A."/>
            <person name="Larimer J."/>
            <person name="McCowan C."/>
            <person name="Murphy C."/>
            <person name="Pearson M."/>
            <person name="Poon T.W."/>
            <person name="Priest M."/>
            <person name="Roberts A."/>
            <person name="Saif S."/>
            <person name="Shea T."/>
            <person name="Sykes S."/>
            <person name="Wortman J."/>
            <person name="Nusbaum C."/>
            <person name="Birren B."/>
        </authorList>
    </citation>
    <scope>NUCLEOTIDE SEQUENCE [LARGE SCALE GENOMIC DNA]</scope>
    <source>
        <strain evidence="1 2">CC14M</strain>
    </source>
</reference>
<evidence type="ECO:0000313" key="2">
    <source>
        <dbReference type="Proteomes" id="UP000018727"/>
    </source>
</evidence>